<feature type="compositionally biased region" description="Basic residues" evidence="11">
    <location>
        <begin position="531"/>
        <end position="557"/>
    </location>
</feature>
<evidence type="ECO:0000256" key="4">
    <source>
        <dbReference type="ARBA" id="ARBA00022840"/>
    </source>
</evidence>
<keyword evidence="4 9" id="KW-0067">ATP-binding</keyword>
<evidence type="ECO:0000256" key="11">
    <source>
        <dbReference type="SAM" id="MobiDB-lite"/>
    </source>
</evidence>
<dbReference type="InterPro" id="IPR025313">
    <property type="entry name" value="SPB4-like_CTE"/>
</dbReference>
<dbReference type="RefSeq" id="XP_032823800.1">
    <property type="nucleotide sequence ID" value="XM_032967909.1"/>
</dbReference>
<comment type="similarity">
    <text evidence="6">Belongs to the DEAD box helicase family. DDX55/SPB4 subfamily.</text>
</comment>
<dbReference type="AlphaFoldDB" id="A0AAJ7TVJ7"/>
<evidence type="ECO:0000259" key="13">
    <source>
        <dbReference type="PROSITE" id="PS51194"/>
    </source>
</evidence>
<dbReference type="PROSITE" id="PS51194">
    <property type="entry name" value="HELICASE_CTER"/>
    <property type="match status" value="1"/>
</dbReference>
<dbReference type="PROSITE" id="PS00039">
    <property type="entry name" value="DEAD_ATP_HELICASE"/>
    <property type="match status" value="1"/>
</dbReference>
<keyword evidence="14" id="KW-1185">Reference proteome</keyword>
<evidence type="ECO:0000256" key="5">
    <source>
        <dbReference type="ARBA" id="ARBA00022884"/>
    </source>
</evidence>
<dbReference type="FunFam" id="3.40.50.300:FF:000877">
    <property type="entry name" value="RNA helicase"/>
    <property type="match status" value="1"/>
</dbReference>
<dbReference type="InterPro" id="IPR000629">
    <property type="entry name" value="RNA-helicase_DEAD-box_CS"/>
</dbReference>
<dbReference type="SMART" id="SM01178">
    <property type="entry name" value="DUF4217"/>
    <property type="match status" value="1"/>
</dbReference>
<evidence type="ECO:0000313" key="15">
    <source>
        <dbReference type="RefSeq" id="XP_032823800.1"/>
    </source>
</evidence>
<keyword evidence="2 9" id="KW-0378">Hydrolase</keyword>
<evidence type="ECO:0000313" key="14">
    <source>
        <dbReference type="Proteomes" id="UP001318040"/>
    </source>
</evidence>
<evidence type="ECO:0000256" key="9">
    <source>
        <dbReference type="RuleBase" id="RU000492"/>
    </source>
</evidence>
<keyword evidence="1 9" id="KW-0547">Nucleotide-binding</keyword>
<dbReference type="EC" id="3.6.4.13" evidence="10"/>
<comment type="function">
    <text evidence="10">RNA helicase.</text>
</comment>
<sequence>MGDTWGSLGVRLSRGVEETLQALGFTTTTPVQAATIPLFLNNKDVAAEAVTGSGKTLAFVIPIIEMLLRRDGGLREMEVGAIIITPTRELAVQIDEVLGQFLQRFPQFSHILFIGGSNPMDDVHKFLANGGHVIVATPGRLEDLFKRSDEGLDLRGAVRNLDVLVLDEADRLLDMGFEACLNTILSFLPKQRRTGLFSATQTQELEALVRAGLRNPVRIAVKERGAAESSTRRTPARLDNFYVICRAEQKFNQLVAFLRARKQEKHLVFFSTCAGVEYFGKALQMLLHGVTVMSIHGKMKDRRNKIFATFRSLPSGLLVCTDVMARGIDIPEVDWVLQFDPPSSASAFVHRCGRTARIGNHGSALVFLLPMESAYVNFLSINQKCPLTERAIERDVVDVLPQVRRAARTDRAVYEKGMQAFVSCVQAYAKHECSLIFRIKDMDLGALARGFALLRLPRMPELRGVRVTGFVPDAIDTDTISYRDKQREKQRRARLARPPPPPADGDTVEEGQEGEGSRVTGEPGEGGQVKGRGRIYKPRPKPWSKQAERRKRKRARTAKASARQEESDSDDQDMKELIKDTRLLKKLKKKKISTEECDRQMEGGAAQ</sequence>
<dbReference type="Pfam" id="PF00270">
    <property type="entry name" value="DEAD"/>
    <property type="match status" value="1"/>
</dbReference>
<comment type="catalytic activity">
    <reaction evidence="7 10">
        <text>ATP + H2O = ADP + phosphate + H(+)</text>
        <dbReference type="Rhea" id="RHEA:13065"/>
        <dbReference type="ChEBI" id="CHEBI:15377"/>
        <dbReference type="ChEBI" id="CHEBI:15378"/>
        <dbReference type="ChEBI" id="CHEBI:30616"/>
        <dbReference type="ChEBI" id="CHEBI:43474"/>
        <dbReference type="ChEBI" id="CHEBI:456216"/>
        <dbReference type="EC" id="3.6.4.13"/>
    </reaction>
</comment>
<accession>A0AAJ7TVJ7</accession>
<dbReference type="Proteomes" id="UP001318040">
    <property type="component" value="Chromosome 38"/>
</dbReference>
<dbReference type="SUPFAM" id="SSF52540">
    <property type="entry name" value="P-loop containing nucleoside triphosphate hydrolases"/>
    <property type="match status" value="1"/>
</dbReference>
<dbReference type="PANTHER" id="PTHR24031">
    <property type="entry name" value="RNA HELICASE"/>
    <property type="match status" value="1"/>
</dbReference>
<organism evidence="14 15">
    <name type="scientific">Petromyzon marinus</name>
    <name type="common">Sea lamprey</name>
    <dbReference type="NCBI Taxonomy" id="7757"/>
    <lineage>
        <taxon>Eukaryota</taxon>
        <taxon>Metazoa</taxon>
        <taxon>Chordata</taxon>
        <taxon>Craniata</taxon>
        <taxon>Vertebrata</taxon>
        <taxon>Cyclostomata</taxon>
        <taxon>Hyperoartia</taxon>
        <taxon>Petromyzontiformes</taxon>
        <taxon>Petromyzontidae</taxon>
        <taxon>Petromyzon</taxon>
    </lineage>
</organism>
<keyword evidence="5 10" id="KW-0694">RNA-binding</keyword>
<evidence type="ECO:0000256" key="3">
    <source>
        <dbReference type="ARBA" id="ARBA00022806"/>
    </source>
</evidence>
<dbReference type="SMART" id="SM00490">
    <property type="entry name" value="HELICc"/>
    <property type="match status" value="1"/>
</dbReference>
<name>A0AAJ7TVJ7_PETMA</name>
<protein>
    <recommendedName>
        <fullName evidence="10">ATP-dependent RNA helicase</fullName>
        <ecNumber evidence="10">3.6.4.13</ecNumber>
    </recommendedName>
</protein>
<dbReference type="InterPro" id="IPR027417">
    <property type="entry name" value="P-loop_NTPase"/>
</dbReference>
<feature type="region of interest" description="Disordered" evidence="11">
    <location>
        <begin position="481"/>
        <end position="575"/>
    </location>
</feature>
<evidence type="ECO:0000259" key="12">
    <source>
        <dbReference type="PROSITE" id="PS51192"/>
    </source>
</evidence>
<dbReference type="SMART" id="SM00487">
    <property type="entry name" value="DEXDc"/>
    <property type="match status" value="1"/>
</dbReference>
<dbReference type="GeneID" id="116950251"/>
<dbReference type="GO" id="GO:0005524">
    <property type="term" value="F:ATP binding"/>
    <property type="evidence" value="ECO:0007669"/>
    <property type="project" value="UniProtKB-UniRule"/>
</dbReference>
<gene>
    <name evidence="15" type="primary">DDX55</name>
</gene>
<evidence type="ECO:0000256" key="1">
    <source>
        <dbReference type="ARBA" id="ARBA00022741"/>
    </source>
</evidence>
<dbReference type="Pfam" id="PF13959">
    <property type="entry name" value="CTE_SPB4"/>
    <property type="match status" value="1"/>
</dbReference>
<dbReference type="Pfam" id="PF00271">
    <property type="entry name" value="Helicase_C"/>
    <property type="match status" value="1"/>
</dbReference>
<comment type="subunit">
    <text evidence="8">Interacts with 28S rRNA. Interacts with double-stranded RNA substrates in vitro; the interaction stimulates ATPase activity.</text>
</comment>
<evidence type="ECO:0000256" key="2">
    <source>
        <dbReference type="ARBA" id="ARBA00022801"/>
    </source>
</evidence>
<reference evidence="15" key="1">
    <citation type="submission" date="2025-08" db="UniProtKB">
        <authorList>
            <consortium name="RefSeq"/>
        </authorList>
    </citation>
    <scope>IDENTIFICATION</scope>
    <source>
        <tissue evidence="15">Sperm</tissue>
    </source>
</reference>
<keyword evidence="3 9" id="KW-0347">Helicase</keyword>
<evidence type="ECO:0000256" key="8">
    <source>
        <dbReference type="ARBA" id="ARBA00093562"/>
    </source>
</evidence>
<dbReference type="PROSITE" id="PS51192">
    <property type="entry name" value="HELICASE_ATP_BIND_1"/>
    <property type="match status" value="1"/>
</dbReference>
<evidence type="ECO:0000256" key="10">
    <source>
        <dbReference type="RuleBase" id="RU365068"/>
    </source>
</evidence>
<dbReference type="CDD" id="cd17960">
    <property type="entry name" value="DEADc_DDX55"/>
    <property type="match status" value="1"/>
</dbReference>
<feature type="domain" description="Helicase ATP-binding" evidence="12">
    <location>
        <begin position="36"/>
        <end position="219"/>
    </location>
</feature>
<feature type="compositionally biased region" description="Basic and acidic residues" evidence="11">
    <location>
        <begin position="562"/>
        <end position="575"/>
    </location>
</feature>
<evidence type="ECO:0000256" key="6">
    <source>
        <dbReference type="ARBA" id="ARBA00038002"/>
    </source>
</evidence>
<evidence type="ECO:0000256" key="7">
    <source>
        <dbReference type="ARBA" id="ARBA00047984"/>
    </source>
</evidence>
<comment type="domain">
    <text evidence="10">The Q motif is unique to and characteristic of the DEAD box family of RNA helicases and controls ATP binding and hydrolysis.</text>
</comment>
<dbReference type="InterPro" id="IPR001650">
    <property type="entry name" value="Helicase_C-like"/>
</dbReference>
<dbReference type="InterPro" id="IPR014001">
    <property type="entry name" value="Helicase_ATP-bd"/>
</dbReference>
<feature type="domain" description="Helicase C-terminal" evidence="13">
    <location>
        <begin position="250"/>
        <end position="400"/>
    </location>
</feature>
<dbReference type="GO" id="GO:0003724">
    <property type="term" value="F:RNA helicase activity"/>
    <property type="evidence" value="ECO:0007669"/>
    <property type="project" value="UniProtKB-EC"/>
</dbReference>
<proteinExistence type="inferred from homology"/>
<dbReference type="GO" id="GO:0003723">
    <property type="term" value="F:RNA binding"/>
    <property type="evidence" value="ECO:0007669"/>
    <property type="project" value="UniProtKB-UniRule"/>
</dbReference>
<dbReference type="Gene3D" id="3.40.50.300">
    <property type="entry name" value="P-loop containing nucleotide triphosphate hydrolases"/>
    <property type="match status" value="2"/>
</dbReference>
<dbReference type="CDD" id="cd18787">
    <property type="entry name" value="SF2_C_DEAD"/>
    <property type="match status" value="1"/>
</dbReference>
<dbReference type="FunFam" id="3.40.50.300:FF:001022">
    <property type="entry name" value="RNA helicase"/>
    <property type="match status" value="1"/>
</dbReference>
<dbReference type="GO" id="GO:0016787">
    <property type="term" value="F:hydrolase activity"/>
    <property type="evidence" value="ECO:0007669"/>
    <property type="project" value="UniProtKB-KW"/>
</dbReference>
<dbReference type="KEGG" id="pmrn:116950251"/>
<dbReference type="InterPro" id="IPR011545">
    <property type="entry name" value="DEAD/DEAH_box_helicase_dom"/>
</dbReference>
<dbReference type="CTD" id="57696"/>